<sequence length="376" mass="43556">MKSKPYFYEFLESSSVELAEVARELELSIYSSPRTMVTHARIFADALLQSVMKIEELTDTPFDSLKDRLDKLATNGLLTTEVLEAFDSIRKNGNQAVHQTRSIRISESLMTWEALYVVVKWYIEVYGPTDFEVPVYLDPQPIREEKYDMAELEIRLITLEELLKKAMTQELAGEEVAAGTTSGDGVKIKEEEPGFTTIRTINFEEQTLDIPYFLRDAFLLPQRFNQSTTFLVRLSAEQQARIMSELPQDLKGLHKYVSRFNELTDKRFFDELKVFVEEEKERRRVIMEKQGELFLFFKANYIIVTNGLNEIELTTENFHSIPSLIKQFKLFNIKTVGQLPKELVILGKYENVGVGTVEKLFEQLNQKQDDLQKLNA</sequence>
<keyword evidence="1" id="KW-0175">Coiled coil</keyword>
<protein>
    <submittedName>
        <fullName evidence="3">DUF4145 domain-containing protein</fullName>
    </submittedName>
</protein>
<proteinExistence type="predicted"/>
<dbReference type="OrthoDB" id="2451832at2"/>
<gene>
    <name evidence="3" type="ORF">E2636_16790</name>
</gene>
<reference evidence="3 4" key="1">
    <citation type="submission" date="2019-03" db="EMBL/GenBank/DDBJ databases">
        <title>Complete genome sequence of Paenisporosarcina antarctica CGMCC 1.6503T.</title>
        <authorList>
            <person name="Rong J.-C."/>
            <person name="Chi N.-Y."/>
            <person name="Zhang Q.-F."/>
        </authorList>
    </citation>
    <scope>NUCLEOTIDE SEQUENCE [LARGE SCALE GENOMIC DNA]</scope>
    <source>
        <strain evidence="3 4">CGMCC 1.6503</strain>
    </source>
</reference>
<name>A0A4P7A3R6_9BACL</name>
<dbReference type="RefSeq" id="WP_134211317.1">
    <property type="nucleotide sequence ID" value="NZ_CP038015.1"/>
</dbReference>
<feature type="domain" description="DUF4145" evidence="2">
    <location>
        <begin position="27"/>
        <end position="109"/>
    </location>
</feature>
<evidence type="ECO:0000313" key="4">
    <source>
        <dbReference type="Proteomes" id="UP000294292"/>
    </source>
</evidence>
<dbReference type="InterPro" id="IPR025285">
    <property type="entry name" value="DUF4145"/>
</dbReference>
<keyword evidence="4" id="KW-1185">Reference proteome</keyword>
<evidence type="ECO:0000256" key="1">
    <source>
        <dbReference type="SAM" id="Coils"/>
    </source>
</evidence>
<dbReference type="Proteomes" id="UP000294292">
    <property type="component" value="Chromosome"/>
</dbReference>
<dbReference type="AlphaFoldDB" id="A0A4P7A3R6"/>
<dbReference type="KEGG" id="panc:E2636_16790"/>
<organism evidence="3 4">
    <name type="scientific">Paenisporosarcina antarctica</name>
    <dbReference type="NCBI Taxonomy" id="417367"/>
    <lineage>
        <taxon>Bacteria</taxon>
        <taxon>Bacillati</taxon>
        <taxon>Bacillota</taxon>
        <taxon>Bacilli</taxon>
        <taxon>Bacillales</taxon>
        <taxon>Caryophanaceae</taxon>
        <taxon>Paenisporosarcina</taxon>
    </lineage>
</organism>
<evidence type="ECO:0000313" key="3">
    <source>
        <dbReference type="EMBL" id="QBP42696.1"/>
    </source>
</evidence>
<accession>A0A4P7A3R6</accession>
<dbReference type="Pfam" id="PF13643">
    <property type="entry name" value="DUF4145"/>
    <property type="match status" value="1"/>
</dbReference>
<dbReference type="EMBL" id="CP038015">
    <property type="protein sequence ID" value="QBP42696.1"/>
    <property type="molecule type" value="Genomic_DNA"/>
</dbReference>
<feature type="coiled-coil region" evidence="1">
    <location>
        <begin position="142"/>
        <end position="169"/>
    </location>
</feature>
<evidence type="ECO:0000259" key="2">
    <source>
        <dbReference type="Pfam" id="PF13643"/>
    </source>
</evidence>